<dbReference type="EMBL" id="LAZR01004869">
    <property type="protein sequence ID" value="KKN04880.1"/>
    <property type="molecule type" value="Genomic_DNA"/>
</dbReference>
<protein>
    <submittedName>
        <fullName evidence="1">Uncharacterized protein</fullName>
    </submittedName>
</protein>
<accession>A0A0F9MBX4</accession>
<feature type="non-terminal residue" evidence="1">
    <location>
        <position position="1"/>
    </location>
</feature>
<sequence length="87" mass="9840">VQNRLACLRDKLAQETGISVKMVAEGFRKIATGPLGKTLTNKHKLRAYENLGKHTGFYGKDHEQKQNILTDLVKEIWGNDTKIPINH</sequence>
<reference evidence="1" key="1">
    <citation type="journal article" date="2015" name="Nature">
        <title>Complex archaea that bridge the gap between prokaryotes and eukaryotes.</title>
        <authorList>
            <person name="Spang A."/>
            <person name="Saw J.H."/>
            <person name="Jorgensen S.L."/>
            <person name="Zaremba-Niedzwiedzka K."/>
            <person name="Martijn J."/>
            <person name="Lind A.E."/>
            <person name="van Eijk R."/>
            <person name="Schleper C."/>
            <person name="Guy L."/>
            <person name="Ettema T.J."/>
        </authorList>
    </citation>
    <scope>NUCLEOTIDE SEQUENCE</scope>
</reference>
<gene>
    <name evidence="1" type="ORF">LCGC14_1093080</name>
</gene>
<dbReference type="AlphaFoldDB" id="A0A0F9MBX4"/>
<name>A0A0F9MBX4_9ZZZZ</name>
<comment type="caution">
    <text evidence="1">The sequence shown here is derived from an EMBL/GenBank/DDBJ whole genome shotgun (WGS) entry which is preliminary data.</text>
</comment>
<evidence type="ECO:0000313" key="1">
    <source>
        <dbReference type="EMBL" id="KKN04880.1"/>
    </source>
</evidence>
<organism evidence="1">
    <name type="scientific">marine sediment metagenome</name>
    <dbReference type="NCBI Taxonomy" id="412755"/>
    <lineage>
        <taxon>unclassified sequences</taxon>
        <taxon>metagenomes</taxon>
        <taxon>ecological metagenomes</taxon>
    </lineage>
</organism>
<proteinExistence type="predicted"/>